<accession>A0A1Y2BLX5</accession>
<dbReference type="AlphaFoldDB" id="A0A1Y2BLX5"/>
<name>A0A1Y2BLX5_9TREE</name>
<evidence type="ECO:0000256" key="1">
    <source>
        <dbReference type="SAM" id="MobiDB-lite"/>
    </source>
</evidence>
<feature type="compositionally biased region" description="Low complexity" evidence="1">
    <location>
        <begin position="104"/>
        <end position="125"/>
    </location>
</feature>
<evidence type="ECO:0000313" key="2">
    <source>
        <dbReference type="EMBL" id="ORY35784.1"/>
    </source>
</evidence>
<dbReference type="InParanoid" id="A0A1Y2BLX5"/>
<reference evidence="2 3" key="1">
    <citation type="submission" date="2016-07" db="EMBL/GenBank/DDBJ databases">
        <title>Pervasive Adenine N6-methylation of Active Genes in Fungi.</title>
        <authorList>
            <consortium name="DOE Joint Genome Institute"/>
            <person name="Mondo S.J."/>
            <person name="Dannebaum R.O."/>
            <person name="Kuo R.C."/>
            <person name="Labutti K."/>
            <person name="Haridas S."/>
            <person name="Kuo A."/>
            <person name="Salamov A."/>
            <person name="Ahrendt S.R."/>
            <person name="Lipzen A."/>
            <person name="Sullivan W."/>
            <person name="Andreopoulos W.B."/>
            <person name="Clum A."/>
            <person name="Lindquist E."/>
            <person name="Daum C."/>
            <person name="Ramamoorthy G.K."/>
            <person name="Gryganskyi A."/>
            <person name="Culley D."/>
            <person name="Magnuson J.K."/>
            <person name="James T.Y."/>
            <person name="O'Malley M.A."/>
            <person name="Stajich J.E."/>
            <person name="Spatafora J.W."/>
            <person name="Visel A."/>
            <person name="Grigoriev I.V."/>
        </authorList>
    </citation>
    <scope>NUCLEOTIDE SEQUENCE [LARGE SCALE GENOMIC DNA]</scope>
    <source>
        <strain evidence="2 3">68-887.2</strain>
    </source>
</reference>
<comment type="caution">
    <text evidence="2">The sequence shown here is derived from an EMBL/GenBank/DDBJ whole genome shotgun (WGS) entry which is preliminary data.</text>
</comment>
<feature type="compositionally biased region" description="Acidic residues" evidence="1">
    <location>
        <begin position="155"/>
        <end position="165"/>
    </location>
</feature>
<feature type="region of interest" description="Disordered" evidence="1">
    <location>
        <begin position="148"/>
        <end position="313"/>
    </location>
</feature>
<feature type="compositionally biased region" description="Low complexity" evidence="1">
    <location>
        <begin position="194"/>
        <end position="206"/>
    </location>
</feature>
<protein>
    <recommendedName>
        <fullName evidence="4">BZIP domain-containing protein</fullName>
    </recommendedName>
</protein>
<gene>
    <name evidence="2" type="ORF">BCR39DRAFT_502990</name>
</gene>
<sequence>MGCYYIGVRGRKDITFPLFFTIDTRTLDSSNIGAVSLFRPSSFHRSFHRCCRPSFQVQSTLPSTLAMDHMEFPDFLNSELSYPSDTDWSPRSSDIGTLQDLSFTASNNDSNPSSTDSHSSFTATTDHPEHPELDTHLFRQSSCSDDDIAITSTNESDDETDDEWSSDGVPKPIKKQLSAPLSPTKTATPVPEVSSPTISLRSLSSSAAKFKPTIRPTISSSSRRSSRMRKKAIVQEPPSPASSPSTGKITDDTESDFTPCLSSAPPPPPSWSPVRKTAVKPKCSEKPKKTVPRKGPNRAAQNKKAQQKYRDKNKALAATRHAYIFRLIRASRESTIQCKSMIDQLRNEYLLDIEAIDPSEASKDKRRTE</sequence>
<evidence type="ECO:0008006" key="4">
    <source>
        <dbReference type="Google" id="ProtNLM"/>
    </source>
</evidence>
<keyword evidence="3" id="KW-1185">Reference proteome</keyword>
<dbReference type="Proteomes" id="UP000193986">
    <property type="component" value="Unassembled WGS sequence"/>
</dbReference>
<evidence type="ECO:0000313" key="3">
    <source>
        <dbReference type="Proteomes" id="UP000193986"/>
    </source>
</evidence>
<organism evidence="2 3">
    <name type="scientific">Naematelia encephala</name>
    <dbReference type="NCBI Taxonomy" id="71784"/>
    <lineage>
        <taxon>Eukaryota</taxon>
        <taxon>Fungi</taxon>
        <taxon>Dikarya</taxon>
        <taxon>Basidiomycota</taxon>
        <taxon>Agaricomycotina</taxon>
        <taxon>Tremellomycetes</taxon>
        <taxon>Tremellales</taxon>
        <taxon>Naemateliaceae</taxon>
        <taxon>Naematelia</taxon>
    </lineage>
</organism>
<dbReference type="EMBL" id="MCFC01000001">
    <property type="protein sequence ID" value="ORY35784.1"/>
    <property type="molecule type" value="Genomic_DNA"/>
</dbReference>
<proteinExistence type="predicted"/>
<feature type="region of interest" description="Disordered" evidence="1">
    <location>
        <begin position="102"/>
        <end position="132"/>
    </location>
</feature>